<dbReference type="GO" id="GO:0005412">
    <property type="term" value="F:D-glucose:sodium symporter activity"/>
    <property type="evidence" value="ECO:0007669"/>
    <property type="project" value="TreeGrafter"/>
</dbReference>
<evidence type="ECO:0000256" key="1">
    <source>
        <dbReference type="ARBA" id="ARBA00004141"/>
    </source>
</evidence>
<evidence type="ECO:0000256" key="5">
    <source>
        <dbReference type="ARBA" id="ARBA00023136"/>
    </source>
</evidence>
<evidence type="ECO:0000256" key="6">
    <source>
        <dbReference type="RuleBase" id="RU362091"/>
    </source>
</evidence>
<feature type="transmembrane region" description="Helical" evidence="7">
    <location>
        <begin position="41"/>
        <end position="62"/>
    </location>
</feature>
<reference evidence="8 9" key="1">
    <citation type="submission" date="2019-01" db="EMBL/GenBank/DDBJ databases">
        <title>A draft genome assembly of the solar-powered sea slug Elysia chlorotica.</title>
        <authorList>
            <person name="Cai H."/>
            <person name="Li Q."/>
            <person name="Fang X."/>
            <person name="Li J."/>
            <person name="Curtis N.E."/>
            <person name="Altenburger A."/>
            <person name="Shibata T."/>
            <person name="Feng M."/>
            <person name="Maeda T."/>
            <person name="Schwartz J.A."/>
            <person name="Shigenobu S."/>
            <person name="Lundholm N."/>
            <person name="Nishiyama T."/>
            <person name="Yang H."/>
            <person name="Hasebe M."/>
            <person name="Li S."/>
            <person name="Pierce S.K."/>
            <person name="Wang J."/>
        </authorList>
    </citation>
    <scope>NUCLEOTIDE SEQUENCE [LARGE SCALE GENOMIC DNA]</scope>
    <source>
        <strain evidence="8">EC2010</strain>
        <tissue evidence="8">Whole organism of an adult</tissue>
    </source>
</reference>
<accession>A0A433U0A2</accession>
<feature type="transmembrane region" description="Helical" evidence="7">
    <location>
        <begin position="442"/>
        <end position="464"/>
    </location>
</feature>
<dbReference type="STRING" id="188477.A0A433U0A2"/>
<dbReference type="AlphaFoldDB" id="A0A433U0A2"/>
<feature type="transmembrane region" description="Helical" evidence="7">
    <location>
        <begin position="601"/>
        <end position="621"/>
    </location>
</feature>
<dbReference type="InterPro" id="IPR001734">
    <property type="entry name" value="Na/solute_symporter"/>
</dbReference>
<dbReference type="EMBL" id="RQTK01000116">
    <property type="protein sequence ID" value="RUS87246.1"/>
    <property type="molecule type" value="Genomic_DNA"/>
</dbReference>
<sequence>MTWLPIGASLFASNIGSEHFIGLAGSGAVSGIGVVSFEWGAVLLLLLLGWVFLPIYLSSGVFTMPEYLGRRFGGQRMRIYLSLVALLLYVMTKVSVDMYAGVFFIQIATGLDMYLAMIPLLAVTAIYTVVGGLAAVVLTDTLQTVVMLVGAVVMTIIAFIEVGGMAALYEKYMHAVAQPLLPNATESLVSSIFSYADTTVSSSLLSAVANSSCGKPREDAFHMFRDPINSDLPWPGVVFRATFASLWNWCADQVIVQRALAAKNMAHARGATILAGYLKFTPLFLIIFPGMISRVLYPDVVACVGKEACELACGNEAGCSNTAYPYLIMNLAPKGIRGLLMAVMVAALMSSLTSIFNSAVTVFTMDLWRRGRPHAKEKELLLVGRVFVVVLVGVSIVWIPLIMQSQGGQLFFYIQAVTGYIAPPISAIFILAVSVPRINEKGAFWGVVCGQTVGITRLVLDFVYPSPACGQEDDRPGIVANVHFTYFSIIVFGVTSVVAVLVSLATKPQELKEIENLTFWTLKKTQANKPGNDSDMSETMLNSSKEFQTSYQNGPQTMDKGTQEDVSIIVSYGTTKDTTEVGNHPFELSTFKTTVDRPWSILLNANCVILVAVLAFLCSFYR</sequence>
<dbReference type="PANTHER" id="PTHR11819:SF195">
    <property type="entry name" value="SODIUM_GLUCOSE COTRANSPORTER 4"/>
    <property type="match status" value="1"/>
</dbReference>
<feature type="transmembrane region" description="Helical" evidence="7">
    <location>
        <begin position="271"/>
        <end position="292"/>
    </location>
</feature>
<evidence type="ECO:0000256" key="2">
    <source>
        <dbReference type="ARBA" id="ARBA00006434"/>
    </source>
</evidence>
<keyword evidence="4 7" id="KW-1133">Transmembrane helix</keyword>
<feature type="transmembrane region" description="Helical" evidence="7">
    <location>
        <begin position="83"/>
        <end position="108"/>
    </location>
</feature>
<feature type="transmembrane region" description="Helical" evidence="7">
    <location>
        <begin position="411"/>
        <end position="435"/>
    </location>
</feature>
<keyword evidence="9" id="KW-1185">Reference proteome</keyword>
<feature type="transmembrane region" description="Helical" evidence="7">
    <location>
        <begin position="484"/>
        <end position="505"/>
    </location>
</feature>
<proteinExistence type="inferred from homology"/>
<comment type="subcellular location">
    <subcellularLocation>
        <location evidence="1">Membrane</location>
        <topology evidence="1">Multi-pass membrane protein</topology>
    </subcellularLocation>
</comment>
<dbReference type="Proteomes" id="UP000271974">
    <property type="component" value="Unassembled WGS sequence"/>
</dbReference>
<organism evidence="8 9">
    <name type="scientific">Elysia chlorotica</name>
    <name type="common">Eastern emerald elysia</name>
    <name type="synonym">Sea slug</name>
    <dbReference type="NCBI Taxonomy" id="188477"/>
    <lineage>
        <taxon>Eukaryota</taxon>
        <taxon>Metazoa</taxon>
        <taxon>Spiralia</taxon>
        <taxon>Lophotrochozoa</taxon>
        <taxon>Mollusca</taxon>
        <taxon>Gastropoda</taxon>
        <taxon>Heterobranchia</taxon>
        <taxon>Euthyneura</taxon>
        <taxon>Panpulmonata</taxon>
        <taxon>Sacoglossa</taxon>
        <taxon>Placobranchoidea</taxon>
        <taxon>Plakobranchidae</taxon>
        <taxon>Elysia</taxon>
    </lineage>
</organism>
<comment type="caution">
    <text evidence="8">The sequence shown here is derived from an EMBL/GenBank/DDBJ whole genome shotgun (WGS) entry which is preliminary data.</text>
</comment>
<gene>
    <name evidence="8" type="ORF">EGW08_004998</name>
</gene>
<dbReference type="PROSITE" id="PS50283">
    <property type="entry name" value="NA_SOLUT_SYMP_3"/>
    <property type="match status" value="1"/>
</dbReference>
<protein>
    <submittedName>
        <fullName evidence="8">Uncharacterized protein</fullName>
    </submittedName>
</protein>
<feature type="transmembrane region" description="Helical" evidence="7">
    <location>
        <begin position="114"/>
        <end position="138"/>
    </location>
</feature>
<dbReference type="Pfam" id="PF00474">
    <property type="entry name" value="SSF"/>
    <property type="match status" value="1"/>
</dbReference>
<dbReference type="OrthoDB" id="6132759at2759"/>
<evidence type="ECO:0000313" key="8">
    <source>
        <dbReference type="EMBL" id="RUS87246.1"/>
    </source>
</evidence>
<dbReference type="GO" id="GO:0005886">
    <property type="term" value="C:plasma membrane"/>
    <property type="evidence" value="ECO:0007669"/>
    <property type="project" value="TreeGrafter"/>
</dbReference>
<evidence type="ECO:0000256" key="4">
    <source>
        <dbReference type="ARBA" id="ARBA00022989"/>
    </source>
</evidence>
<evidence type="ECO:0000256" key="3">
    <source>
        <dbReference type="ARBA" id="ARBA00022692"/>
    </source>
</evidence>
<evidence type="ECO:0000256" key="7">
    <source>
        <dbReference type="SAM" id="Phobius"/>
    </source>
</evidence>
<feature type="transmembrane region" description="Helical" evidence="7">
    <location>
        <begin position="145"/>
        <end position="169"/>
    </location>
</feature>
<keyword evidence="5 7" id="KW-0472">Membrane</keyword>
<feature type="transmembrane region" description="Helical" evidence="7">
    <location>
        <begin position="380"/>
        <end position="399"/>
    </location>
</feature>
<dbReference type="NCBIfam" id="TIGR00813">
    <property type="entry name" value="sss"/>
    <property type="match status" value="1"/>
</dbReference>
<feature type="transmembrane region" description="Helical" evidence="7">
    <location>
        <begin position="339"/>
        <end position="368"/>
    </location>
</feature>
<comment type="similarity">
    <text evidence="2 6">Belongs to the sodium:solute symporter (SSF) (TC 2.A.21) family.</text>
</comment>
<dbReference type="InterPro" id="IPR038377">
    <property type="entry name" value="Na/Glc_symporter_sf"/>
</dbReference>
<dbReference type="Gene3D" id="1.20.1730.10">
    <property type="entry name" value="Sodium/glucose cotransporter"/>
    <property type="match status" value="1"/>
</dbReference>
<dbReference type="PANTHER" id="PTHR11819">
    <property type="entry name" value="SOLUTE CARRIER FAMILY 5"/>
    <property type="match status" value="1"/>
</dbReference>
<evidence type="ECO:0000313" key="9">
    <source>
        <dbReference type="Proteomes" id="UP000271974"/>
    </source>
</evidence>
<keyword evidence="3 7" id="KW-0812">Transmembrane</keyword>
<name>A0A433U0A2_ELYCH</name>